<comment type="caution">
    <text evidence="1">The sequence shown here is derived from an EMBL/GenBank/DDBJ whole genome shotgun (WGS) entry which is preliminary data.</text>
</comment>
<evidence type="ECO:0000313" key="2">
    <source>
        <dbReference type="Proteomes" id="UP001141434"/>
    </source>
</evidence>
<dbReference type="AlphaFoldDB" id="A0A9W9FJI4"/>
<dbReference type="Gene3D" id="3.40.50.1820">
    <property type="entry name" value="alpha/beta hydrolase"/>
    <property type="match status" value="1"/>
</dbReference>
<dbReference type="GO" id="GO:0017000">
    <property type="term" value="P:antibiotic biosynthetic process"/>
    <property type="evidence" value="ECO:0007669"/>
    <property type="project" value="UniProtKB-ARBA"/>
</dbReference>
<reference evidence="1" key="2">
    <citation type="journal article" date="2023" name="IMA Fungus">
        <title>Comparative genomic study of the Penicillium genus elucidates a diverse pangenome and 15 lateral gene transfer events.</title>
        <authorList>
            <person name="Petersen C."/>
            <person name="Sorensen T."/>
            <person name="Nielsen M.R."/>
            <person name="Sondergaard T.E."/>
            <person name="Sorensen J.L."/>
            <person name="Fitzpatrick D.A."/>
            <person name="Frisvad J.C."/>
            <person name="Nielsen K.L."/>
        </authorList>
    </citation>
    <scope>NUCLEOTIDE SEQUENCE</scope>
    <source>
        <strain evidence="1">IBT 34128</strain>
    </source>
</reference>
<organism evidence="1 2">
    <name type="scientific">Penicillium alfredii</name>
    <dbReference type="NCBI Taxonomy" id="1506179"/>
    <lineage>
        <taxon>Eukaryota</taxon>
        <taxon>Fungi</taxon>
        <taxon>Dikarya</taxon>
        <taxon>Ascomycota</taxon>
        <taxon>Pezizomycotina</taxon>
        <taxon>Eurotiomycetes</taxon>
        <taxon>Eurotiomycetidae</taxon>
        <taxon>Eurotiales</taxon>
        <taxon>Aspergillaceae</taxon>
        <taxon>Penicillium</taxon>
    </lineage>
</organism>
<keyword evidence="2" id="KW-1185">Reference proteome</keyword>
<reference evidence="1" key="1">
    <citation type="submission" date="2022-11" db="EMBL/GenBank/DDBJ databases">
        <authorList>
            <person name="Petersen C."/>
        </authorList>
    </citation>
    <scope>NUCLEOTIDE SEQUENCE</scope>
    <source>
        <strain evidence="1">IBT 34128</strain>
    </source>
</reference>
<dbReference type="GO" id="GO:0072330">
    <property type="term" value="P:monocarboxylic acid biosynthetic process"/>
    <property type="evidence" value="ECO:0007669"/>
    <property type="project" value="UniProtKB-ARBA"/>
</dbReference>
<evidence type="ECO:0008006" key="3">
    <source>
        <dbReference type="Google" id="ProtNLM"/>
    </source>
</evidence>
<evidence type="ECO:0000313" key="1">
    <source>
        <dbReference type="EMBL" id="KAJ5101270.1"/>
    </source>
</evidence>
<protein>
    <recommendedName>
        <fullName evidence="3">Alpha/beta hydrolase fold-3 domain-containing protein</fullName>
    </recommendedName>
</protein>
<gene>
    <name evidence="1" type="ORF">NUU61_003492</name>
</gene>
<feature type="non-terminal residue" evidence="1">
    <location>
        <position position="1"/>
    </location>
</feature>
<dbReference type="SUPFAM" id="SSF53474">
    <property type="entry name" value="alpha/beta-Hydrolases"/>
    <property type="match status" value="1"/>
</dbReference>
<dbReference type="InterPro" id="IPR029058">
    <property type="entry name" value="AB_hydrolase_fold"/>
</dbReference>
<sequence length="292" mass="32772">ETTLRQNFNNFNVIQSVYKNVDQHGIRSNILTPISLPTSGQRPVIARVYGGGLFRGDSIYADWFPTWLLQLSEAHAAVIVSPNYRFLAEANVAQFLKDMHEFWSWLHSDDFAHPLTPHHVSSISLPGQIESSDLDLKRIRLQSAISQHKRGPELYARDSENSPCRGRLFQLARLDQPDTKLPRGGLVIMHGVDDGMVVPLASERFVEKARATMQGRQGGKTIVLSLRPGDHGFDVNSSLEDEWLKEALKTAVERSVEIVSWGITRVFVQSCPQLASPVFSRHAYDICIGVIF</sequence>
<name>A0A9W9FJI4_9EURO</name>
<accession>A0A9W9FJI4</accession>
<dbReference type="GeneID" id="81393242"/>
<dbReference type="EMBL" id="JAPMSZ010000005">
    <property type="protein sequence ID" value="KAJ5101270.1"/>
    <property type="molecule type" value="Genomic_DNA"/>
</dbReference>
<dbReference type="RefSeq" id="XP_056512101.1">
    <property type="nucleotide sequence ID" value="XM_056654074.1"/>
</dbReference>
<dbReference type="OrthoDB" id="19653at2759"/>
<proteinExistence type="predicted"/>
<dbReference type="Proteomes" id="UP001141434">
    <property type="component" value="Unassembled WGS sequence"/>
</dbReference>